<proteinExistence type="inferred from homology"/>
<dbReference type="Proteomes" id="UP001324427">
    <property type="component" value="Unassembled WGS sequence"/>
</dbReference>
<evidence type="ECO:0000256" key="3">
    <source>
        <dbReference type="ARBA" id="ARBA00009865"/>
    </source>
</evidence>
<feature type="chain" id="PRO_5043530091" description="Arabinan endo-1,5-alpha-L-arabinosidase" evidence="10">
    <location>
        <begin position="19"/>
        <end position="320"/>
    </location>
</feature>
<dbReference type="InterPro" id="IPR050727">
    <property type="entry name" value="GH43_arabinanases"/>
</dbReference>
<accession>A0AAV9J3Q9</accession>
<evidence type="ECO:0000256" key="8">
    <source>
        <dbReference type="PIRSR" id="PIRSR606710-1"/>
    </source>
</evidence>
<organism evidence="11 12">
    <name type="scientific">Oleoguttula mirabilis</name>
    <dbReference type="NCBI Taxonomy" id="1507867"/>
    <lineage>
        <taxon>Eukaryota</taxon>
        <taxon>Fungi</taxon>
        <taxon>Dikarya</taxon>
        <taxon>Ascomycota</taxon>
        <taxon>Pezizomycotina</taxon>
        <taxon>Dothideomycetes</taxon>
        <taxon>Dothideomycetidae</taxon>
        <taxon>Mycosphaerellales</taxon>
        <taxon>Teratosphaeriaceae</taxon>
        <taxon>Oleoguttula</taxon>
    </lineage>
</organism>
<keyword evidence="6 7" id="KW-0326">Glycosidase</keyword>
<feature type="active site" description="Proton acceptor" evidence="8">
    <location>
        <position position="34"/>
    </location>
</feature>
<reference evidence="11 12" key="1">
    <citation type="submission" date="2021-11" db="EMBL/GenBank/DDBJ databases">
        <title>Black yeast isolated from Biological Soil Crust.</title>
        <authorList>
            <person name="Kurbessoian T."/>
        </authorList>
    </citation>
    <scope>NUCLEOTIDE SEQUENCE [LARGE SCALE GENOMIC DNA]</scope>
    <source>
        <strain evidence="11 12">CCFEE 5522</strain>
    </source>
</reference>
<dbReference type="EMBL" id="JAVFHQ010000105">
    <property type="protein sequence ID" value="KAK4539262.1"/>
    <property type="molecule type" value="Genomic_DNA"/>
</dbReference>
<evidence type="ECO:0000313" key="11">
    <source>
        <dbReference type="EMBL" id="KAK4539262.1"/>
    </source>
</evidence>
<evidence type="ECO:0000256" key="9">
    <source>
        <dbReference type="PIRSR" id="PIRSR606710-2"/>
    </source>
</evidence>
<evidence type="ECO:0000256" key="2">
    <source>
        <dbReference type="ARBA" id="ARBA00004834"/>
    </source>
</evidence>
<dbReference type="InterPro" id="IPR023296">
    <property type="entry name" value="Glyco_hydro_beta-prop_sf"/>
</dbReference>
<comment type="catalytic activity">
    <reaction evidence="1 7">
        <text>Endohydrolysis of (1-&gt;5)-alpha-arabinofuranosidic linkages in (1-&gt;5)-arabinans.</text>
        <dbReference type="EC" id="3.2.1.99"/>
    </reaction>
</comment>
<evidence type="ECO:0000256" key="7">
    <source>
        <dbReference type="PIRNR" id="PIRNR026534"/>
    </source>
</evidence>
<dbReference type="EC" id="3.2.1.99" evidence="4 7"/>
<protein>
    <recommendedName>
        <fullName evidence="4 7">Arabinan endo-1,5-alpha-L-arabinosidase</fullName>
        <ecNumber evidence="4 7">3.2.1.99</ecNumber>
    </recommendedName>
</protein>
<comment type="similarity">
    <text evidence="3 7">Belongs to the glycosyl hydrolase 43 family.</text>
</comment>
<dbReference type="SUPFAM" id="SSF75005">
    <property type="entry name" value="Arabinanase/levansucrase/invertase"/>
    <property type="match status" value="1"/>
</dbReference>
<feature type="active site" description="Proton donor" evidence="8">
    <location>
        <position position="199"/>
    </location>
</feature>
<evidence type="ECO:0000256" key="1">
    <source>
        <dbReference type="ARBA" id="ARBA00000375"/>
    </source>
</evidence>
<dbReference type="InterPro" id="IPR016840">
    <property type="entry name" value="Glyco_hydro_43_endo_a_Ara-ase"/>
</dbReference>
<evidence type="ECO:0000256" key="5">
    <source>
        <dbReference type="ARBA" id="ARBA00022801"/>
    </source>
</evidence>
<keyword evidence="12" id="KW-1185">Reference proteome</keyword>
<keyword evidence="10" id="KW-0732">Signal</keyword>
<dbReference type="PIRSF" id="PIRSF026534">
    <property type="entry name" value="Endo_alpha-L-arabinosidase"/>
    <property type="match status" value="1"/>
</dbReference>
<dbReference type="Pfam" id="PF04616">
    <property type="entry name" value="Glyco_hydro_43"/>
    <property type="match status" value="1"/>
</dbReference>
<keyword evidence="5 7" id="KW-0378">Hydrolase</keyword>
<gene>
    <name evidence="11" type="ORF">LTR36_000840</name>
</gene>
<dbReference type="PANTHER" id="PTHR43301">
    <property type="entry name" value="ARABINAN ENDO-1,5-ALPHA-L-ARABINOSIDASE"/>
    <property type="match status" value="1"/>
</dbReference>
<dbReference type="GO" id="GO:0005975">
    <property type="term" value="P:carbohydrate metabolic process"/>
    <property type="evidence" value="ECO:0007669"/>
    <property type="project" value="InterPro"/>
</dbReference>
<evidence type="ECO:0000256" key="4">
    <source>
        <dbReference type="ARBA" id="ARBA00012586"/>
    </source>
</evidence>
<dbReference type="PANTHER" id="PTHR43301:SF3">
    <property type="entry name" value="ARABINAN ENDO-1,5-ALPHA-L-ARABINOSIDASE A-RELATED"/>
    <property type="match status" value="1"/>
</dbReference>
<feature type="site" description="Important for catalytic activity, responsible for pKa modulation of the active site Glu and correct orientation of both the proton donor and substrate" evidence="9">
    <location>
        <position position="148"/>
    </location>
</feature>
<comment type="caution">
    <text evidence="11">The sequence shown here is derived from an EMBL/GenBank/DDBJ whole genome shotgun (WGS) entry which is preliminary data.</text>
</comment>
<evidence type="ECO:0000256" key="10">
    <source>
        <dbReference type="SAM" id="SignalP"/>
    </source>
</evidence>
<evidence type="ECO:0000256" key="6">
    <source>
        <dbReference type="ARBA" id="ARBA00023295"/>
    </source>
</evidence>
<dbReference type="InterPro" id="IPR006710">
    <property type="entry name" value="Glyco_hydro_43"/>
</dbReference>
<feature type="signal peptide" evidence="10">
    <location>
        <begin position="1"/>
        <end position="18"/>
    </location>
</feature>
<comment type="pathway">
    <text evidence="2 7">Glycan metabolism; L-arabinan degradation.</text>
</comment>
<dbReference type="AlphaFoldDB" id="A0AAV9J3Q9"/>
<sequence>MATFLLAAAGLLFAQASGYANPGTCSGTCGNAHDPSIIRRSDGTYFRMSTGGGVQIHTAPSIIGPWTYKCDMLASGSKIDSSGSTDLWAPDVSLVGSTYYVYYSVSSFGTQDSSIGLATSTTMDCSSFTDHGSVGVSSTTGKDYNAIDANLLDDGGTYRLQFGSFWGDIFSVEMKSTPTAPSGTSVGLAYDPSGTHAEEGSFMVKYDDYYYLFYSHGQCCDYDTSKPASGSEYMVKVCRSTSATSGFVDSAGTSCQSGGGTVVLESHGDVYGPGGQSVYYDPQNGWILVYHYVDTTVGYADADKKFGWNKITWSNGWPTV</sequence>
<dbReference type="Gene3D" id="2.115.10.20">
    <property type="entry name" value="Glycosyl hydrolase domain, family 43"/>
    <property type="match status" value="1"/>
</dbReference>
<dbReference type="GO" id="GO:0046558">
    <property type="term" value="F:arabinan endo-1,5-alpha-L-arabinosidase activity"/>
    <property type="evidence" value="ECO:0007669"/>
    <property type="project" value="UniProtKB-EC"/>
</dbReference>
<name>A0AAV9J3Q9_9PEZI</name>
<evidence type="ECO:0000313" key="12">
    <source>
        <dbReference type="Proteomes" id="UP001324427"/>
    </source>
</evidence>
<dbReference type="CDD" id="cd18831">
    <property type="entry name" value="GH43_AnAbnA-like"/>
    <property type="match status" value="1"/>
</dbReference>